<comment type="caution">
    <text evidence="9">The sequence shown here is derived from an EMBL/GenBank/DDBJ whole genome shotgun (WGS) entry which is preliminary data.</text>
</comment>
<dbReference type="InterPro" id="IPR015943">
    <property type="entry name" value="WD40/YVTN_repeat-like_dom_sf"/>
</dbReference>
<dbReference type="GO" id="GO:0032797">
    <property type="term" value="C:SMN complex"/>
    <property type="evidence" value="ECO:0007669"/>
    <property type="project" value="TreeGrafter"/>
</dbReference>
<evidence type="ECO:0000256" key="2">
    <source>
        <dbReference type="ARBA" id="ARBA00022664"/>
    </source>
</evidence>
<evidence type="ECO:0000313" key="9">
    <source>
        <dbReference type="EMBL" id="GMN50070.1"/>
    </source>
</evidence>
<reference evidence="9" key="1">
    <citation type="submission" date="2023-07" db="EMBL/GenBank/DDBJ databases">
        <title>draft genome sequence of fig (Ficus carica).</title>
        <authorList>
            <person name="Takahashi T."/>
            <person name="Nishimura K."/>
        </authorList>
    </citation>
    <scope>NUCLEOTIDE SEQUENCE</scope>
</reference>
<evidence type="ECO:0000256" key="4">
    <source>
        <dbReference type="ARBA" id="ARBA00023187"/>
    </source>
</evidence>
<dbReference type="SUPFAM" id="SSF50978">
    <property type="entry name" value="WD40 repeat-like"/>
    <property type="match status" value="1"/>
</dbReference>
<evidence type="ECO:0000256" key="8">
    <source>
        <dbReference type="SAM" id="SignalP"/>
    </source>
</evidence>
<sequence>MLCGVAALIPMPHTLPLLLQIILLWNASTGQELYSFEHEDIVRSCAFSELEPHLLLTGCEKKLRVFDLNRPETPRVEIDQYSFGRVRTVAWLPNGYNILSSSTERNHVRIWDIRAGHYTLKTLQTTSPGMSVEVSRDGGYINTANGSAVSFWDANGFGLMKSYTKNYNVVSDSLEPTSAKRFIAGGEDVCVRLFNFEEGKEIECNNHIGAVHCVRFSSGGESYASGSDDGNGTIMLWEMDPVRHRDEADALDSDGMEADARDSDAPDSDSFEADAHDSDCSEADANDSDGFEDSDCVEADVHDSNAHDCDGLEADAHDSDDEDNGRNKMGSWIFCKLGACSVL</sequence>
<organism evidence="9 10">
    <name type="scientific">Ficus carica</name>
    <name type="common">Common fig</name>
    <dbReference type="NCBI Taxonomy" id="3494"/>
    <lineage>
        <taxon>Eukaryota</taxon>
        <taxon>Viridiplantae</taxon>
        <taxon>Streptophyta</taxon>
        <taxon>Embryophyta</taxon>
        <taxon>Tracheophyta</taxon>
        <taxon>Spermatophyta</taxon>
        <taxon>Magnoliopsida</taxon>
        <taxon>eudicotyledons</taxon>
        <taxon>Gunneridae</taxon>
        <taxon>Pentapetalae</taxon>
        <taxon>rosids</taxon>
        <taxon>fabids</taxon>
        <taxon>Rosales</taxon>
        <taxon>Moraceae</taxon>
        <taxon>Ficeae</taxon>
        <taxon>Ficus</taxon>
    </lineage>
</organism>
<comment type="similarity">
    <text evidence="5">Belongs to the WD repeat STRAP family.</text>
</comment>
<keyword evidence="10" id="KW-1185">Reference proteome</keyword>
<dbReference type="EMBL" id="BTGU01000032">
    <property type="protein sequence ID" value="GMN50070.1"/>
    <property type="molecule type" value="Genomic_DNA"/>
</dbReference>
<dbReference type="Pfam" id="PF00400">
    <property type="entry name" value="WD40"/>
    <property type="match status" value="3"/>
</dbReference>
<dbReference type="InterPro" id="IPR001680">
    <property type="entry name" value="WD40_rpt"/>
</dbReference>
<feature type="compositionally biased region" description="Acidic residues" evidence="7">
    <location>
        <begin position="280"/>
        <end position="298"/>
    </location>
</feature>
<dbReference type="GO" id="GO:0000387">
    <property type="term" value="P:spliceosomal snRNP assembly"/>
    <property type="evidence" value="ECO:0007669"/>
    <property type="project" value="TreeGrafter"/>
</dbReference>
<evidence type="ECO:0000256" key="5">
    <source>
        <dbReference type="ARBA" id="ARBA00038394"/>
    </source>
</evidence>
<accession>A0AA88ADZ5</accession>
<dbReference type="InterPro" id="IPR036322">
    <property type="entry name" value="WD40_repeat_dom_sf"/>
</dbReference>
<proteinExistence type="inferred from homology"/>
<dbReference type="Proteomes" id="UP001187192">
    <property type="component" value="Unassembled WGS sequence"/>
</dbReference>
<feature type="signal peptide" evidence="8">
    <location>
        <begin position="1"/>
        <end position="30"/>
    </location>
</feature>
<evidence type="ECO:0000313" key="10">
    <source>
        <dbReference type="Proteomes" id="UP001187192"/>
    </source>
</evidence>
<dbReference type="AlphaFoldDB" id="A0AA88ADZ5"/>
<dbReference type="Gene3D" id="2.130.10.10">
    <property type="entry name" value="YVTN repeat-like/Quinoprotein amine dehydrogenase"/>
    <property type="match status" value="2"/>
</dbReference>
<keyword evidence="8" id="KW-0732">Signal</keyword>
<evidence type="ECO:0000256" key="7">
    <source>
        <dbReference type="SAM" id="MobiDB-lite"/>
    </source>
</evidence>
<protein>
    <recommendedName>
        <fullName evidence="6">Serine-threonine kinase receptor-associated protein</fullName>
    </recommendedName>
</protein>
<dbReference type="PANTHER" id="PTHR19877">
    <property type="entry name" value="EUKARYOTIC TRANSLATION INITIATION FACTOR 3 SUBUNIT I"/>
    <property type="match status" value="1"/>
</dbReference>
<gene>
    <name evidence="9" type="ORF">TIFTF001_019222</name>
</gene>
<keyword evidence="3" id="KW-0677">Repeat</keyword>
<keyword evidence="4" id="KW-0508">mRNA splicing</keyword>
<feature type="chain" id="PRO_5041663969" description="Serine-threonine kinase receptor-associated protein" evidence="8">
    <location>
        <begin position="31"/>
        <end position="343"/>
    </location>
</feature>
<feature type="region of interest" description="Disordered" evidence="7">
    <location>
        <begin position="251"/>
        <end position="325"/>
    </location>
</feature>
<dbReference type="SMART" id="SM00320">
    <property type="entry name" value="WD40"/>
    <property type="match status" value="4"/>
</dbReference>
<evidence type="ECO:0000256" key="1">
    <source>
        <dbReference type="ARBA" id="ARBA00022574"/>
    </source>
</evidence>
<keyword evidence="1" id="KW-0853">WD repeat</keyword>
<evidence type="ECO:0000256" key="3">
    <source>
        <dbReference type="ARBA" id="ARBA00022737"/>
    </source>
</evidence>
<dbReference type="GO" id="GO:0003723">
    <property type="term" value="F:RNA binding"/>
    <property type="evidence" value="ECO:0007669"/>
    <property type="project" value="TreeGrafter"/>
</dbReference>
<name>A0AA88ADZ5_FICCA</name>
<feature type="compositionally biased region" description="Basic and acidic residues" evidence="7">
    <location>
        <begin position="299"/>
        <end position="317"/>
    </location>
</feature>
<keyword evidence="2" id="KW-0507">mRNA processing</keyword>
<dbReference type="PANTHER" id="PTHR19877:SF13">
    <property type="entry name" value="SERINE-THREONINE KINASE RECEPTOR-ASSOCIATED PROTEIN"/>
    <property type="match status" value="1"/>
</dbReference>
<evidence type="ECO:0000256" key="6">
    <source>
        <dbReference type="ARBA" id="ARBA00040390"/>
    </source>
</evidence>